<gene>
    <name evidence="2" type="ORF">LR48_Vigan10g253900</name>
</gene>
<protein>
    <submittedName>
        <fullName evidence="2">Uncharacterized protein</fullName>
    </submittedName>
</protein>
<dbReference type="AlphaFoldDB" id="A0A0L9VP19"/>
<evidence type="ECO:0000256" key="1">
    <source>
        <dbReference type="SAM" id="MobiDB-lite"/>
    </source>
</evidence>
<evidence type="ECO:0000313" key="3">
    <source>
        <dbReference type="Proteomes" id="UP000053144"/>
    </source>
</evidence>
<dbReference type="Proteomes" id="UP000053144">
    <property type="component" value="Chromosome 10"/>
</dbReference>
<organism evidence="2 3">
    <name type="scientific">Phaseolus angularis</name>
    <name type="common">Azuki bean</name>
    <name type="synonym">Vigna angularis</name>
    <dbReference type="NCBI Taxonomy" id="3914"/>
    <lineage>
        <taxon>Eukaryota</taxon>
        <taxon>Viridiplantae</taxon>
        <taxon>Streptophyta</taxon>
        <taxon>Embryophyta</taxon>
        <taxon>Tracheophyta</taxon>
        <taxon>Spermatophyta</taxon>
        <taxon>Magnoliopsida</taxon>
        <taxon>eudicotyledons</taxon>
        <taxon>Gunneridae</taxon>
        <taxon>Pentapetalae</taxon>
        <taxon>rosids</taxon>
        <taxon>fabids</taxon>
        <taxon>Fabales</taxon>
        <taxon>Fabaceae</taxon>
        <taxon>Papilionoideae</taxon>
        <taxon>50 kb inversion clade</taxon>
        <taxon>NPAAA clade</taxon>
        <taxon>indigoferoid/millettioid clade</taxon>
        <taxon>Phaseoleae</taxon>
        <taxon>Vigna</taxon>
    </lineage>
</organism>
<sequence length="200" mass="22688">MGMAERTLGTAFRIASVRWGEDERLLGEYNGRTFRNRSLWGDGEWTLNNERSLWGDGERTPNNERSLWGDGERTPNNERSKRGLMRFILIPHSPAHAFYRDPRSPALHHKLTVASAMTGHRRLNQNTPWPRRRQLAPPEPPPATVSTFLSSKTAIPREGLPPPSSPIPSWLATTFYSESKLTANNYPPVGECWMVLEVSV</sequence>
<name>A0A0L9VP19_PHAAN</name>
<dbReference type="Gramene" id="KOM56647">
    <property type="protein sequence ID" value="KOM56647"/>
    <property type="gene ID" value="LR48_Vigan10g253900"/>
</dbReference>
<dbReference type="EMBL" id="CM003380">
    <property type="protein sequence ID" value="KOM56647.1"/>
    <property type="molecule type" value="Genomic_DNA"/>
</dbReference>
<feature type="region of interest" description="Disordered" evidence="1">
    <location>
        <begin position="53"/>
        <end position="78"/>
    </location>
</feature>
<accession>A0A0L9VP19</accession>
<evidence type="ECO:0000313" key="2">
    <source>
        <dbReference type="EMBL" id="KOM56647.1"/>
    </source>
</evidence>
<proteinExistence type="predicted"/>
<feature type="region of interest" description="Disordered" evidence="1">
    <location>
        <begin position="123"/>
        <end position="143"/>
    </location>
</feature>
<reference evidence="3" key="1">
    <citation type="journal article" date="2015" name="Proc. Natl. Acad. Sci. U.S.A.">
        <title>Genome sequencing of adzuki bean (Vigna angularis) provides insight into high starch and low fat accumulation and domestication.</title>
        <authorList>
            <person name="Yang K."/>
            <person name="Tian Z."/>
            <person name="Chen C."/>
            <person name="Luo L."/>
            <person name="Zhao B."/>
            <person name="Wang Z."/>
            <person name="Yu L."/>
            <person name="Li Y."/>
            <person name="Sun Y."/>
            <person name="Li W."/>
            <person name="Chen Y."/>
            <person name="Li Y."/>
            <person name="Zhang Y."/>
            <person name="Ai D."/>
            <person name="Zhao J."/>
            <person name="Shang C."/>
            <person name="Ma Y."/>
            <person name="Wu B."/>
            <person name="Wang M."/>
            <person name="Gao L."/>
            <person name="Sun D."/>
            <person name="Zhang P."/>
            <person name="Guo F."/>
            <person name="Wang W."/>
            <person name="Li Y."/>
            <person name="Wang J."/>
            <person name="Varshney R.K."/>
            <person name="Wang J."/>
            <person name="Ling H.Q."/>
            <person name="Wan P."/>
        </authorList>
    </citation>
    <scope>NUCLEOTIDE SEQUENCE</scope>
    <source>
        <strain evidence="3">cv. Jingnong 6</strain>
    </source>
</reference>